<dbReference type="PANTHER" id="PTHR42804">
    <property type="entry name" value="ALDEHYDE DEHYDROGENASE"/>
    <property type="match status" value="1"/>
</dbReference>
<dbReference type="EMBL" id="JAAATY010000046">
    <property type="protein sequence ID" value="NRN70858.1"/>
    <property type="molecule type" value="Genomic_DNA"/>
</dbReference>
<keyword evidence="2 4" id="KW-0560">Oxidoreductase</keyword>
<feature type="region of interest" description="Disordered" evidence="5">
    <location>
        <begin position="484"/>
        <end position="506"/>
    </location>
</feature>
<dbReference type="SUPFAM" id="SSF53720">
    <property type="entry name" value="ALDH-like"/>
    <property type="match status" value="1"/>
</dbReference>
<name>A0ABX2FJC7_9PSEU</name>
<evidence type="ECO:0000313" key="7">
    <source>
        <dbReference type="EMBL" id="NRN70858.1"/>
    </source>
</evidence>
<comment type="caution">
    <text evidence="7">The sequence shown here is derived from an EMBL/GenBank/DDBJ whole genome shotgun (WGS) entry which is preliminary data.</text>
</comment>
<gene>
    <name evidence="7" type="ORF">GC106_81320</name>
</gene>
<comment type="similarity">
    <text evidence="1 4">Belongs to the aldehyde dehydrogenase family.</text>
</comment>
<evidence type="ECO:0000256" key="3">
    <source>
        <dbReference type="PROSITE-ProRule" id="PRU10007"/>
    </source>
</evidence>
<keyword evidence="8" id="KW-1185">Reference proteome</keyword>
<dbReference type="InterPro" id="IPR016163">
    <property type="entry name" value="Ald_DH_C"/>
</dbReference>
<dbReference type="Proteomes" id="UP000763557">
    <property type="component" value="Unassembled WGS sequence"/>
</dbReference>
<dbReference type="Pfam" id="PF00171">
    <property type="entry name" value="Aldedh"/>
    <property type="match status" value="1"/>
</dbReference>
<sequence>MTETLVPRTLPGTVRSHATHWIDGRWRFNCSTDTVEVTDPATGSPLATVPAGTPADAEAAVDAAKLAFPSWSALPLDERLRYLERLSELLEQHADTMADLVTAETGMPRMLTRHVQYPYAAESLRSYIELARSHQWEERIGHSVVRREAAGVVACLTPWNAPLALIMQKVPAALAAGCAVVLKPSELAPLNAYLLAELTAEAGFPPGVFNLVCGTGPVVGEALAAHPDVAVVSLTGSLRAGQRVSELAARRAAKVGLELGGKSASIVLSDADLDHAVTSTVDQAMFNSGQVCFAWSRLLVPAARYDEAVTLAARTASALPVGTPWNPATRVGPVIHSQARDRIIGMIDEATRQGAKVVCGGTAPDEPGEGSFVSPTVLADVRPDMRVATEEVFGPVLAVLSYEDEDDAVRIADATDYGLSGAVWSTDIDHATAVAGRLRTGRVDINGAPFNMRAPFGGYKSSGNGRELGTWGLDAFCETKAIQYPPAAGPEPGIRIRSGTGAQHES</sequence>
<dbReference type="PANTHER" id="PTHR42804:SF1">
    <property type="entry name" value="ALDEHYDE DEHYDROGENASE-RELATED"/>
    <property type="match status" value="1"/>
</dbReference>
<evidence type="ECO:0000256" key="4">
    <source>
        <dbReference type="RuleBase" id="RU003345"/>
    </source>
</evidence>
<evidence type="ECO:0000256" key="1">
    <source>
        <dbReference type="ARBA" id="ARBA00009986"/>
    </source>
</evidence>
<dbReference type="InterPro" id="IPR016161">
    <property type="entry name" value="Ald_DH/histidinol_DH"/>
</dbReference>
<dbReference type="Gene3D" id="3.40.309.10">
    <property type="entry name" value="Aldehyde Dehydrogenase, Chain A, domain 2"/>
    <property type="match status" value="1"/>
</dbReference>
<evidence type="ECO:0000256" key="2">
    <source>
        <dbReference type="ARBA" id="ARBA00023002"/>
    </source>
</evidence>
<dbReference type="CDD" id="cd07138">
    <property type="entry name" value="ALDH_CddD_SSP0762"/>
    <property type="match status" value="1"/>
</dbReference>
<reference evidence="7 8" key="1">
    <citation type="submission" date="2020-01" db="EMBL/GenBank/DDBJ databases">
        <title>Kibdelosporangium persica a novel Actinomycetes from a hot desert in Iran.</title>
        <authorList>
            <person name="Safaei N."/>
            <person name="Zaburannyi N."/>
            <person name="Mueller R."/>
            <person name="Wink J."/>
        </authorList>
    </citation>
    <scope>NUCLEOTIDE SEQUENCE [LARGE SCALE GENOMIC DNA]</scope>
    <source>
        <strain evidence="7 8">4NS15</strain>
    </source>
</reference>
<dbReference type="PROSITE" id="PS00687">
    <property type="entry name" value="ALDEHYDE_DEHYDR_GLU"/>
    <property type="match status" value="1"/>
</dbReference>
<accession>A0ABX2FJC7</accession>
<feature type="active site" evidence="3">
    <location>
        <position position="258"/>
    </location>
</feature>
<evidence type="ECO:0000259" key="6">
    <source>
        <dbReference type="Pfam" id="PF00171"/>
    </source>
</evidence>
<evidence type="ECO:0000256" key="5">
    <source>
        <dbReference type="SAM" id="MobiDB-lite"/>
    </source>
</evidence>
<dbReference type="InterPro" id="IPR029510">
    <property type="entry name" value="Ald_DH_CS_GLU"/>
</dbReference>
<organism evidence="7 8">
    <name type="scientific">Kibdelosporangium persicum</name>
    <dbReference type="NCBI Taxonomy" id="2698649"/>
    <lineage>
        <taxon>Bacteria</taxon>
        <taxon>Bacillati</taxon>
        <taxon>Actinomycetota</taxon>
        <taxon>Actinomycetes</taxon>
        <taxon>Pseudonocardiales</taxon>
        <taxon>Pseudonocardiaceae</taxon>
        <taxon>Kibdelosporangium</taxon>
    </lineage>
</organism>
<dbReference type="Gene3D" id="3.40.605.10">
    <property type="entry name" value="Aldehyde Dehydrogenase, Chain A, domain 1"/>
    <property type="match status" value="1"/>
</dbReference>
<protein>
    <submittedName>
        <fullName evidence="7">NAD-dependent aldehyde dehydrogenase</fullName>
    </submittedName>
</protein>
<evidence type="ECO:0000313" key="8">
    <source>
        <dbReference type="Proteomes" id="UP000763557"/>
    </source>
</evidence>
<feature type="domain" description="Aldehyde dehydrogenase" evidence="6">
    <location>
        <begin position="31"/>
        <end position="482"/>
    </location>
</feature>
<dbReference type="RefSeq" id="WP_173142022.1">
    <property type="nucleotide sequence ID" value="NZ_CBCSGW010000003.1"/>
</dbReference>
<dbReference type="InterPro" id="IPR015590">
    <property type="entry name" value="Aldehyde_DH_dom"/>
</dbReference>
<dbReference type="InterPro" id="IPR016162">
    <property type="entry name" value="Ald_DH_N"/>
</dbReference>
<proteinExistence type="inferred from homology"/>